<feature type="domain" description="Retrotransposon gag" evidence="1">
    <location>
        <begin position="9"/>
        <end position="85"/>
    </location>
</feature>
<sequence length="100" mass="11674">WNSHKRTIRIKATYAMSWVELMKLMTEVYCSRNEVQKMETGLWNLVMKGNDLTAYTRRFQELVLFCTTMVPIEEDKVKTFVRGLPDNIQGNVIAAESIQL</sequence>
<dbReference type="Pfam" id="PF03732">
    <property type="entry name" value="Retrotrans_gag"/>
    <property type="match status" value="1"/>
</dbReference>
<gene>
    <name evidence="2" type="ORF">Tci_924098</name>
</gene>
<dbReference type="EMBL" id="BKCJ011778378">
    <property type="protein sequence ID" value="GFD52129.1"/>
    <property type="molecule type" value="Genomic_DNA"/>
</dbReference>
<feature type="non-terminal residue" evidence="2">
    <location>
        <position position="1"/>
    </location>
</feature>
<protein>
    <submittedName>
        <fullName evidence="2">Reverse transcriptase domain-containing protein</fullName>
    </submittedName>
</protein>
<proteinExistence type="predicted"/>
<evidence type="ECO:0000259" key="1">
    <source>
        <dbReference type="Pfam" id="PF03732"/>
    </source>
</evidence>
<keyword evidence="2" id="KW-0695">RNA-directed DNA polymerase</keyword>
<dbReference type="AlphaFoldDB" id="A0A699WY80"/>
<organism evidence="2">
    <name type="scientific">Tanacetum cinerariifolium</name>
    <name type="common">Dalmatian daisy</name>
    <name type="synonym">Chrysanthemum cinerariifolium</name>
    <dbReference type="NCBI Taxonomy" id="118510"/>
    <lineage>
        <taxon>Eukaryota</taxon>
        <taxon>Viridiplantae</taxon>
        <taxon>Streptophyta</taxon>
        <taxon>Embryophyta</taxon>
        <taxon>Tracheophyta</taxon>
        <taxon>Spermatophyta</taxon>
        <taxon>Magnoliopsida</taxon>
        <taxon>eudicotyledons</taxon>
        <taxon>Gunneridae</taxon>
        <taxon>Pentapetalae</taxon>
        <taxon>asterids</taxon>
        <taxon>campanulids</taxon>
        <taxon>Asterales</taxon>
        <taxon>Asteraceae</taxon>
        <taxon>Asteroideae</taxon>
        <taxon>Anthemideae</taxon>
        <taxon>Anthemidinae</taxon>
        <taxon>Tanacetum</taxon>
    </lineage>
</organism>
<reference evidence="2" key="1">
    <citation type="journal article" date="2019" name="Sci. Rep.">
        <title>Draft genome of Tanacetum cinerariifolium, the natural source of mosquito coil.</title>
        <authorList>
            <person name="Yamashiro T."/>
            <person name="Shiraishi A."/>
            <person name="Satake H."/>
            <person name="Nakayama K."/>
        </authorList>
    </citation>
    <scope>NUCLEOTIDE SEQUENCE</scope>
</reference>
<keyword evidence="2" id="KW-0548">Nucleotidyltransferase</keyword>
<accession>A0A699WY80</accession>
<dbReference type="GO" id="GO:0003964">
    <property type="term" value="F:RNA-directed DNA polymerase activity"/>
    <property type="evidence" value="ECO:0007669"/>
    <property type="project" value="UniProtKB-KW"/>
</dbReference>
<name>A0A699WY80_TANCI</name>
<comment type="caution">
    <text evidence="2">The sequence shown here is derived from an EMBL/GenBank/DDBJ whole genome shotgun (WGS) entry which is preliminary data.</text>
</comment>
<keyword evidence="2" id="KW-0808">Transferase</keyword>
<dbReference type="InterPro" id="IPR005162">
    <property type="entry name" value="Retrotrans_gag_dom"/>
</dbReference>
<evidence type="ECO:0000313" key="2">
    <source>
        <dbReference type="EMBL" id="GFD52129.1"/>
    </source>
</evidence>